<dbReference type="RefSeq" id="WP_125670604.1">
    <property type="nucleotide sequence ID" value="NZ_RCOS01000047.1"/>
</dbReference>
<dbReference type="InterPro" id="IPR027417">
    <property type="entry name" value="P-loop_NTPase"/>
</dbReference>
<feature type="coiled-coil region" evidence="2">
    <location>
        <begin position="135"/>
        <end position="289"/>
    </location>
</feature>
<keyword evidence="1 2" id="KW-0175">Coiled coil</keyword>
<evidence type="ECO:0000313" key="6">
    <source>
        <dbReference type="Proteomes" id="UP000316217"/>
    </source>
</evidence>
<reference evidence="4 6" key="2">
    <citation type="journal article" date="2019" name="Nat. Microbiol.">
        <title>Wide diversity of methane and short-chain alkane metabolisms in uncultured archaea.</title>
        <authorList>
            <person name="Borrel G."/>
            <person name="Adam P.S."/>
            <person name="McKay L.J."/>
            <person name="Chen L.X."/>
            <person name="Sierra-Garcia I.N."/>
            <person name="Sieber C.M."/>
            <person name="Letourneur Q."/>
            <person name="Ghozlane A."/>
            <person name="Andersen G.L."/>
            <person name="Li W.J."/>
            <person name="Hallam S.J."/>
            <person name="Muyzer G."/>
            <person name="de Oliveira V.M."/>
            <person name="Inskeep W.P."/>
            <person name="Banfield J.F."/>
            <person name="Gribaldo S."/>
        </authorList>
    </citation>
    <scope>NUCLEOTIDE SEQUENCE [LARGE SCALE GENOMIC DNA]</scope>
    <source>
        <strain evidence="4">NM4</strain>
    </source>
</reference>
<reference evidence="3 5" key="1">
    <citation type="submission" date="2018-10" db="EMBL/GenBank/DDBJ databases">
        <title>Co-occurring genomic capacity for anaerobic methane metabolism and dissimilatory sulfite reduction discovered in the Korarchaeota.</title>
        <authorList>
            <person name="Mckay L.J."/>
            <person name="Dlakic M."/>
            <person name="Fields M.W."/>
            <person name="Delmont T.O."/>
            <person name="Eren A.M."/>
            <person name="Jay Z.J."/>
            <person name="Klingelsmith K.B."/>
            <person name="Rusch D.B."/>
            <person name="Inskeep W.P."/>
        </authorList>
    </citation>
    <scope>NUCLEOTIDE SEQUENCE [LARGE SCALE GENOMIC DNA]</scope>
    <source>
        <strain evidence="3 5">MDKW</strain>
    </source>
</reference>
<comment type="caution">
    <text evidence="3">The sequence shown here is derived from an EMBL/GenBank/DDBJ whole genome shotgun (WGS) entry which is preliminary data.</text>
</comment>
<dbReference type="Proteomes" id="UP000277582">
    <property type="component" value="Unassembled WGS sequence"/>
</dbReference>
<dbReference type="PANTHER" id="PTHR32114:SF2">
    <property type="entry name" value="ABC TRANSPORTER ABCH.3"/>
    <property type="match status" value="1"/>
</dbReference>
<protein>
    <submittedName>
        <fullName evidence="3">Uncharacterized protein</fullName>
    </submittedName>
</protein>
<evidence type="ECO:0000256" key="1">
    <source>
        <dbReference type="ARBA" id="ARBA00023054"/>
    </source>
</evidence>
<dbReference type="PANTHER" id="PTHR32114">
    <property type="entry name" value="ABC TRANSPORTER ABCH.3"/>
    <property type="match status" value="1"/>
</dbReference>
<dbReference type="AlphaFoldDB" id="A0A429GT57"/>
<sequence>MVIVLELENIGGFVGRHKFELREGLSEVVAPNAMGKTSLVKALLAMYTPDTASVAELLNYDADEGYIKIEVGGELFVRRFKREGNKVIEVESKPVTADDRIRYTVLDPQLGEVVKRLVSEARPDVTDYLEKVFRLDDYRKRITELKLQIEDLEKEEEHLKKDVEELMKVDEKKKELESERTKLEEELEKVKKISIERVSEIEKRIAELNRRVGNIEERIRSIEKELIPTAEEKVGELRLELERLKRVIDEFYERHPEPDKHAESIKERIKKVEDLINTLKKELSEYIAGQDARIPVIKMALLAEAAKCPVCGTPVKKPKEFWSSRLKVAEEDVRKSKEAIIKNYNEKIKEASNEQMNLWKELEEFTKRYNEIREIETIKMPKYAAQLEDLTKDLEHYRKEVTELKNEREIIVKELESLKRELPDEERKAAEERTKREKKLGEIEQQIRNLEEIIAKKSESGKKLVEVSKRVEKLRRELKTTEEELYDTLTRMKDEFTRIASEVVRELGFTWLRSIRLVESEVHDKVTGELRKKFEAKVVRILPSGREVEQPLSTLSTSERLAVSLIAVLTGYKLKMFEEYKGLAPILADEALLAFDPHRFERVVEEIRKYAKYVVITKLVEPSEVPELTIVHKQ</sequence>
<dbReference type="EMBL" id="RXII01000078">
    <property type="protein sequence ID" value="RZN61262.1"/>
    <property type="molecule type" value="Genomic_DNA"/>
</dbReference>
<gene>
    <name evidence="3" type="ORF">D6D85_03175</name>
    <name evidence="4" type="ORF">EF810_05105</name>
</gene>
<evidence type="ECO:0000313" key="3">
    <source>
        <dbReference type="EMBL" id="RSN76959.1"/>
    </source>
</evidence>
<evidence type="ECO:0000313" key="5">
    <source>
        <dbReference type="Proteomes" id="UP000277582"/>
    </source>
</evidence>
<evidence type="ECO:0000256" key="2">
    <source>
        <dbReference type="SAM" id="Coils"/>
    </source>
</evidence>
<dbReference type="EMBL" id="RCOS01000047">
    <property type="protein sequence ID" value="RSN76959.1"/>
    <property type="molecule type" value="Genomic_DNA"/>
</dbReference>
<dbReference type="Gene3D" id="3.40.50.300">
    <property type="entry name" value="P-loop containing nucleotide triphosphate hydrolases"/>
    <property type="match status" value="2"/>
</dbReference>
<proteinExistence type="predicted"/>
<dbReference type="GO" id="GO:0006302">
    <property type="term" value="P:double-strand break repair"/>
    <property type="evidence" value="ECO:0007669"/>
    <property type="project" value="InterPro"/>
</dbReference>
<evidence type="ECO:0000313" key="4">
    <source>
        <dbReference type="EMBL" id="RZN61262.1"/>
    </source>
</evidence>
<dbReference type="Proteomes" id="UP000316217">
    <property type="component" value="Unassembled WGS sequence"/>
</dbReference>
<dbReference type="Gene3D" id="1.20.5.340">
    <property type="match status" value="1"/>
</dbReference>
<organism evidence="3 5">
    <name type="scientific">Candidatus Methanodesulfokora washburnensis</name>
    <dbReference type="NCBI Taxonomy" id="2478471"/>
    <lineage>
        <taxon>Archaea</taxon>
        <taxon>Thermoproteota</taxon>
        <taxon>Candidatus Korarchaeia</taxon>
        <taxon>Candidatus Korarchaeia incertae sedis</taxon>
        <taxon>Candidatus Methanodesulfokora</taxon>
    </lineage>
</organism>
<name>A0A429GT57_9CREN</name>
<dbReference type="SUPFAM" id="SSF52540">
    <property type="entry name" value="P-loop containing nucleoside triphosphate hydrolases"/>
    <property type="match status" value="2"/>
</dbReference>
<keyword evidence="5" id="KW-1185">Reference proteome</keyword>
<dbReference type="NCBIfam" id="NF045487">
    <property type="entry name" value="ASRP"/>
    <property type="match status" value="1"/>
</dbReference>
<feature type="coiled-coil region" evidence="2">
    <location>
        <begin position="380"/>
        <end position="495"/>
    </location>
</feature>
<accession>A0A429GT57</accession>
<dbReference type="GO" id="GO:0016887">
    <property type="term" value="F:ATP hydrolysis activity"/>
    <property type="evidence" value="ECO:0007669"/>
    <property type="project" value="InterPro"/>
</dbReference>